<dbReference type="Pfam" id="PF00400">
    <property type="entry name" value="WD40"/>
    <property type="match status" value="5"/>
</dbReference>
<dbReference type="PANTHER" id="PTHR19879">
    <property type="entry name" value="TRANSCRIPTION INITIATION FACTOR TFIID"/>
    <property type="match status" value="1"/>
</dbReference>
<keyword evidence="12" id="KW-1185">Reference proteome</keyword>
<feature type="repeat" description="WD" evidence="8">
    <location>
        <begin position="796"/>
        <end position="827"/>
    </location>
</feature>
<feature type="compositionally biased region" description="Acidic residues" evidence="9">
    <location>
        <begin position="1389"/>
        <end position="1407"/>
    </location>
</feature>
<feature type="region of interest" description="Disordered" evidence="9">
    <location>
        <begin position="215"/>
        <end position="234"/>
    </location>
</feature>
<feature type="region of interest" description="Disordered" evidence="9">
    <location>
        <begin position="248"/>
        <end position="281"/>
    </location>
</feature>
<feature type="compositionally biased region" description="Acidic residues" evidence="9">
    <location>
        <begin position="1745"/>
        <end position="1769"/>
    </location>
</feature>
<feature type="region of interest" description="Disordered" evidence="9">
    <location>
        <begin position="652"/>
        <end position="679"/>
    </location>
</feature>
<feature type="compositionally biased region" description="Acidic residues" evidence="9">
    <location>
        <begin position="1662"/>
        <end position="1684"/>
    </location>
</feature>
<feature type="compositionally biased region" description="Acidic residues" evidence="9">
    <location>
        <begin position="1475"/>
        <end position="1490"/>
    </location>
</feature>
<dbReference type="Gene3D" id="2.130.10.10">
    <property type="entry name" value="YVTN repeat-like/Quinoprotein amine dehydrogenase"/>
    <property type="match status" value="2"/>
</dbReference>
<keyword evidence="4" id="KW-0677">Repeat</keyword>
<accession>B4KVZ7</accession>
<keyword evidence="5" id="KW-0805">Transcription regulation</keyword>
<feature type="compositionally biased region" description="Polar residues" evidence="9">
    <location>
        <begin position="1236"/>
        <end position="1255"/>
    </location>
</feature>
<dbReference type="InterPro" id="IPR019775">
    <property type="entry name" value="WD40_repeat_CS"/>
</dbReference>
<evidence type="ECO:0000259" key="10">
    <source>
        <dbReference type="Pfam" id="PF04494"/>
    </source>
</evidence>
<evidence type="ECO:0000256" key="4">
    <source>
        <dbReference type="ARBA" id="ARBA00022737"/>
    </source>
</evidence>
<comment type="subcellular location">
    <subcellularLocation>
        <location evidence="1">Nucleus</location>
    </subcellularLocation>
</comment>
<feature type="domain" description="TFIID subunit TAF5 NTD2" evidence="10">
    <location>
        <begin position="496"/>
        <end position="608"/>
    </location>
</feature>
<feature type="compositionally biased region" description="Acidic residues" evidence="9">
    <location>
        <begin position="1571"/>
        <end position="1581"/>
    </location>
</feature>
<dbReference type="OrthoDB" id="10266330at2759"/>
<evidence type="ECO:0000313" key="11">
    <source>
        <dbReference type="EMBL" id="EDW19548.2"/>
    </source>
</evidence>
<dbReference type="InterPro" id="IPR015943">
    <property type="entry name" value="WD40/YVTN_repeat-like_dom_sf"/>
</dbReference>
<feature type="compositionally biased region" description="Acidic residues" evidence="9">
    <location>
        <begin position="1108"/>
        <end position="1130"/>
    </location>
</feature>
<feature type="compositionally biased region" description="Acidic residues" evidence="9">
    <location>
        <begin position="249"/>
        <end position="258"/>
    </location>
</feature>
<evidence type="ECO:0000256" key="9">
    <source>
        <dbReference type="SAM" id="MobiDB-lite"/>
    </source>
</evidence>
<feature type="compositionally biased region" description="Polar residues" evidence="9">
    <location>
        <begin position="378"/>
        <end position="396"/>
    </location>
</feature>
<dbReference type="PROSITE" id="PS00678">
    <property type="entry name" value="WD_REPEATS_1"/>
    <property type="match status" value="1"/>
</dbReference>
<keyword evidence="6" id="KW-0804">Transcription</keyword>
<dbReference type="InterPro" id="IPR007582">
    <property type="entry name" value="TFIID_NTD2"/>
</dbReference>
<feature type="compositionally biased region" description="Basic and acidic residues" evidence="9">
    <location>
        <begin position="1"/>
        <end position="11"/>
    </location>
</feature>
<keyword evidence="7" id="KW-0539">Nucleus</keyword>
<dbReference type="InterPro" id="IPR001680">
    <property type="entry name" value="WD40_rpt"/>
</dbReference>
<dbReference type="GO" id="GO:0005634">
    <property type="term" value="C:nucleus"/>
    <property type="evidence" value="ECO:0007669"/>
    <property type="project" value="UniProtKB-SubCell"/>
</dbReference>
<evidence type="ECO:0000256" key="2">
    <source>
        <dbReference type="ARBA" id="ARBA00009435"/>
    </source>
</evidence>
<feature type="region of interest" description="Disordered" evidence="9">
    <location>
        <begin position="1"/>
        <end position="48"/>
    </location>
</feature>
<dbReference type="Proteomes" id="UP000009192">
    <property type="component" value="Unassembled WGS sequence"/>
</dbReference>
<dbReference type="CDD" id="cd08044">
    <property type="entry name" value="TAF5_NTD2"/>
    <property type="match status" value="1"/>
</dbReference>
<dbReference type="PRINTS" id="PR00320">
    <property type="entry name" value="GPROTEINBRPT"/>
</dbReference>
<evidence type="ECO:0000256" key="5">
    <source>
        <dbReference type="ARBA" id="ARBA00023015"/>
    </source>
</evidence>
<dbReference type="InParanoid" id="B4KVZ7"/>
<feature type="repeat" description="WD" evidence="8">
    <location>
        <begin position="838"/>
        <end position="879"/>
    </location>
</feature>
<dbReference type="InterPro" id="IPR036322">
    <property type="entry name" value="WD40_repeat_dom_sf"/>
</dbReference>
<sequence>MNNESGKKRQASDNGSAQRKRQRLCNDDKNNDTNHSADTNSPKCESLSSDIKEIQSIVTNEDPVSNEPAVLGDSAMETAVDDPKSLASLDFPEPSADALPVSADMPLLSPYNLEDPISPMAVAPSDLNELEIIGSEQKPKYDLEPELCANPITETPYDMGMFTSEWGINVVNDVGSTVDNVQNVDSLGGEPACLDGFSHDNMARKRDEIHETEMVKKKVETNDSKNDEKDDKASKTKINIGGCIYSDVDFTDDSDSEESSSAGHTSESNDESHSSDSNSGVANKVDLVAELVSMETTALGPTSTSLGHSKPSQTPTPSTEQSKQTQTAAPKKTNSSNISLLSKPLNIQSPLPNSQSTGTILPNQKPKLPYPESPIMPNVSQPTDPHTKESPQTVSSDKNRDFEETTITYLSNLSKMYANKAKRSIKAASIASPPRSAKESDTEELVWRRKAKPQKSSLKVAKDFYEQDSSIEGNMFETDNKEDAFGSDLPHSNVLNDYEKLFHKIRKIVDQVPNRFKYEIYSLMYPTLTLAYLRMVSCGKYRKGKSFVESSMRYIDHSYVARVGKLMILQTPGDLPNKAKRLLSDEKIQFCMLEETYYVLLLHMERWSRSLQATFLRHFDLSPFDENEEPHQINRIGSPILEKIYWATPDTFKENKESSPRPMKRRRFKKDKSSPAGNEYLPIGNRLFIPTPKRWDQERQKDDEERRVPLSRGNLPSAYLYTAQESSETVICASFSSKTTMLSVGTDSSIIHIFSLTSSKLAQLKPAEYLKRLDTGISGIDDSMLDATKRKLRRTLYGHQGPIYGCSFSPNDRFLLSCSQDRTVRCWCLLSWSCIVIYPGHCGAIYSVVYAPLGYFFATSSDDRTARIWTQDSKKSVCILMGHLAEVTICQFHPNRHYLATGSADCTVRLWDVVKATQVRIFSVHRNSINALAFSICGRYLVSGGDDSYVILWDTDKEEMVRWLPHHTAAINSIEFGKDNKMFIVGGNDCKMSLWDFERLVLEYDPEKLKAMNYPDTDINRPALTTNDFLIKSYASRGTPFYKLRITRRNLLLGFCVQLTDNEPKRTADRMYSEWLEFLDILKLKACFQQPNSQLDPNLLEIIHNDQEMEDEDSFSSSEDESSDGEDDENRDTLTKQYFNCSDDDSEDTKLLRYPDDEDSTGDEPETISDVDEESSEDDIENSNMKDQNSKTEQDKVSGVGNDKPFEKSKVCVADNADSPEKTIERDNEYVHQDESGSLTSSVVEKSVDGSSTLIGSDLDCDESDQGTEISEEANTDMDGEETGEDSESDNVICMEGINLEGNSIILYSEEDEHQEIYGDFSEGNMDDDEHGVEGGEEEEEEEEEEEGEEEEEEEEEEATETTGESSGDENEEEPTQVMNREAAHLSENEDSSEIDMNDGEEEGSEIIEERTNELNEIAMESQGSDYGEEEATESIEESTGDENEEEQTQSMNYEEAALLSENDDSSEGAMENPSSDDAEGEESTGDEIEGAQTQSINCEAAPPSENEDSSEGDMENQSSDYGEEEPTEIIEESTGDESEEEQTQTMNCQTVSLSETEDSSEGAMEKQSSDDCEEQVEEATEIIGDSTGVANEEEPTQSMNRETAALRENENPPEANMEHQTSDDGEEAVEIIEESTGVANEEEPINQSMNYEAAAFSENENSPEGDMENQSSEDYEYEEEEATEIIGESIDIASEEENCEAASHSKNEDSSEEDVDDQCSDDSEEEVEEAREIILESTGHAIEEDSEVESTDEAEVSDNETETDEEFA</sequence>
<dbReference type="Gene3D" id="1.25.40.500">
    <property type="entry name" value="TFIID subunit TAF5, NTD2 domain"/>
    <property type="match status" value="1"/>
</dbReference>
<feature type="compositionally biased region" description="Acidic residues" evidence="9">
    <location>
        <begin position="1522"/>
        <end position="1543"/>
    </location>
</feature>
<reference evidence="11 12" key="1">
    <citation type="journal article" date="2007" name="Nature">
        <title>Evolution of genes and genomes on the Drosophila phylogeny.</title>
        <authorList>
            <consortium name="Drosophila 12 Genomes Consortium"/>
            <person name="Clark A.G."/>
            <person name="Eisen M.B."/>
            <person name="Smith D.R."/>
            <person name="Bergman C.M."/>
            <person name="Oliver B."/>
            <person name="Markow T.A."/>
            <person name="Kaufman T.C."/>
            <person name="Kellis M."/>
            <person name="Gelbart W."/>
            <person name="Iyer V.N."/>
            <person name="Pollard D.A."/>
            <person name="Sackton T.B."/>
            <person name="Larracuente A.M."/>
            <person name="Singh N.D."/>
            <person name="Abad J.P."/>
            <person name="Abt D.N."/>
            <person name="Adryan B."/>
            <person name="Aguade M."/>
            <person name="Akashi H."/>
            <person name="Anderson W.W."/>
            <person name="Aquadro C.F."/>
            <person name="Ardell D.H."/>
            <person name="Arguello R."/>
            <person name="Artieri C.G."/>
            <person name="Barbash D.A."/>
            <person name="Barker D."/>
            <person name="Barsanti P."/>
            <person name="Batterham P."/>
            <person name="Batzoglou S."/>
            <person name="Begun D."/>
            <person name="Bhutkar A."/>
            <person name="Blanco E."/>
            <person name="Bosak S.A."/>
            <person name="Bradley R.K."/>
            <person name="Brand A.D."/>
            <person name="Brent M.R."/>
            <person name="Brooks A.N."/>
            <person name="Brown R.H."/>
            <person name="Butlin R.K."/>
            <person name="Caggese C."/>
            <person name="Calvi B.R."/>
            <person name="Bernardo de Carvalho A."/>
            <person name="Caspi A."/>
            <person name="Castrezana S."/>
            <person name="Celniker S.E."/>
            <person name="Chang J.L."/>
            <person name="Chapple C."/>
            <person name="Chatterji S."/>
            <person name="Chinwalla A."/>
            <person name="Civetta A."/>
            <person name="Clifton S.W."/>
            <person name="Comeron J.M."/>
            <person name="Costello J.C."/>
            <person name="Coyne J.A."/>
            <person name="Daub J."/>
            <person name="David R.G."/>
            <person name="Delcher A.L."/>
            <person name="Delehaunty K."/>
            <person name="Do C.B."/>
            <person name="Ebling H."/>
            <person name="Edwards K."/>
            <person name="Eickbush T."/>
            <person name="Evans J.D."/>
            <person name="Filipski A."/>
            <person name="Findeiss S."/>
            <person name="Freyhult E."/>
            <person name="Fulton L."/>
            <person name="Fulton R."/>
            <person name="Garcia A.C."/>
            <person name="Gardiner A."/>
            <person name="Garfield D.A."/>
            <person name="Garvin B.E."/>
            <person name="Gibson G."/>
            <person name="Gilbert D."/>
            <person name="Gnerre S."/>
            <person name="Godfrey J."/>
            <person name="Good R."/>
            <person name="Gotea V."/>
            <person name="Gravely B."/>
            <person name="Greenberg A.J."/>
            <person name="Griffiths-Jones S."/>
            <person name="Gross S."/>
            <person name="Guigo R."/>
            <person name="Gustafson E.A."/>
            <person name="Haerty W."/>
            <person name="Hahn M.W."/>
            <person name="Halligan D.L."/>
            <person name="Halpern A.L."/>
            <person name="Halter G.M."/>
            <person name="Han M.V."/>
            <person name="Heger A."/>
            <person name="Hillier L."/>
            <person name="Hinrichs A.S."/>
            <person name="Holmes I."/>
            <person name="Hoskins R.A."/>
            <person name="Hubisz M.J."/>
            <person name="Hultmark D."/>
            <person name="Huntley M.A."/>
            <person name="Jaffe D.B."/>
            <person name="Jagadeeshan S."/>
            <person name="Jeck W.R."/>
            <person name="Johnson J."/>
            <person name="Jones C.D."/>
            <person name="Jordan W.C."/>
            <person name="Karpen G.H."/>
            <person name="Kataoka E."/>
            <person name="Keightley P.D."/>
            <person name="Kheradpour P."/>
            <person name="Kirkness E.F."/>
            <person name="Koerich L.B."/>
            <person name="Kristiansen K."/>
            <person name="Kudrna D."/>
            <person name="Kulathinal R.J."/>
            <person name="Kumar S."/>
            <person name="Kwok R."/>
            <person name="Lander E."/>
            <person name="Langley C.H."/>
            <person name="Lapoint R."/>
            <person name="Lazzaro B.P."/>
            <person name="Lee S.J."/>
            <person name="Levesque L."/>
            <person name="Li R."/>
            <person name="Lin C.F."/>
            <person name="Lin M.F."/>
            <person name="Lindblad-Toh K."/>
            <person name="Llopart A."/>
            <person name="Long M."/>
            <person name="Low L."/>
            <person name="Lozovsky E."/>
            <person name="Lu J."/>
            <person name="Luo M."/>
            <person name="Machado C.A."/>
            <person name="Makalowski W."/>
            <person name="Marzo M."/>
            <person name="Matsuda M."/>
            <person name="Matzkin L."/>
            <person name="McAllister B."/>
            <person name="McBride C.S."/>
            <person name="McKernan B."/>
            <person name="McKernan K."/>
            <person name="Mendez-Lago M."/>
            <person name="Minx P."/>
            <person name="Mollenhauer M.U."/>
            <person name="Montooth K."/>
            <person name="Mount S.M."/>
            <person name="Mu X."/>
            <person name="Myers E."/>
            <person name="Negre B."/>
            <person name="Newfeld S."/>
            <person name="Nielsen R."/>
            <person name="Noor M.A."/>
            <person name="O'Grady P."/>
            <person name="Pachter L."/>
            <person name="Papaceit M."/>
            <person name="Parisi M.J."/>
            <person name="Parisi M."/>
            <person name="Parts L."/>
            <person name="Pedersen J.S."/>
            <person name="Pesole G."/>
            <person name="Phillippy A.M."/>
            <person name="Ponting C.P."/>
            <person name="Pop M."/>
            <person name="Porcelli D."/>
            <person name="Powell J.R."/>
            <person name="Prohaska S."/>
            <person name="Pruitt K."/>
            <person name="Puig M."/>
            <person name="Quesneville H."/>
            <person name="Ram K.R."/>
            <person name="Rand D."/>
            <person name="Rasmussen M.D."/>
            <person name="Reed L.K."/>
            <person name="Reenan R."/>
            <person name="Reily A."/>
            <person name="Remington K.A."/>
            <person name="Rieger T.T."/>
            <person name="Ritchie M.G."/>
            <person name="Robin C."/>
            <person name="Rogers Y.H."/>
            <person name="Rohde C."/>
            <person name="Rozas J."/>
            <person name="Rubenfield M.J."/>
            <person name="Ruiz A."/>
            <person name="Russo S."/>
            <person name="Salzberg S.L."/>
            <person name="Sanchez-Gracia A."/>
            <person name="Saranga D.J."/>
            <person name="Sato H."/>
            <person name="Schaeffer S.W."/>
            <person name="Schatz M.C."/>
            <person name="Schlenke T."/>
            <person name="Schwartz R."/>
            <person name="Segarra C."/>
            <person name="Singh R.S."/>
            <person name="Sirot L."/>
            <person name="Sirota M."/>
            <person name="Sisneros N.B."/>
            <person name="Smith C.D."/>
            <person name="Smith T.F."/>
            <person name="Spieth J."/>
            <person name="Stage D.E."/>
            <person name="Stark A."/>
            <person name="Stephan W."/>
            <person name="Strausberg R.L."/>
            <person name="Strempel S."/>
            <person name="Sturgill D."/>
            <person name="Sutton G."/>
            <person name="Sutton G.G."/>
            <person name="Tao W."/>
            <person name="Teichmann S."/>
            <person name="Tobari Y.N."/>
            <person name="Tomimura Y."/>
            <person name="Tsolas J.M."/>
            <person name="Valente V.L."/>
            <person name="Venter E."/>
            <person name="Venter J.C."/>
            <person name="Vicario S."/>
            <person name="Vieira F.G."/>
            <person name="Vilella A.J."/>
            <person name="Villasante A."/>
            <person name="Walenz B."/>
            <person name="Wang J."/>
            <person name="Wasserman M."/>
            <person name="Watts T."/>
            <person name="Wilson D."/>
            <person name="Wilson R.K."/>
            <person name="Wing R.A."/>
            <person name="Wolfner M.F."/>
            <person name="Wong A."/>
            <person name="Wong G.K."/>
            <person name="Wu C.I."/>
            <person name="Wu G."/>
            <person name="Yamamoto D."/>
            <person name="Yang H.P."/>
            <person name="Yang S.P."/>
            <person name="Yorke J.A."/>
            <person name="Yoshida K."/>
            <person name="Zdobnov E."/>
            <person name="Zhang P."/>
            <person name="Zhang Y."/>
            <person name="Zimin A.V."/>
            <person name="Baldwin J."/>
            <person name="Abdouelleil A."/>
            <person name="Abdulkadir J."/>
            <person name="Abebe A."/>
            <person name="Abera B."/>
            <person name="Abreu J."/>
            <person name="Acer S.C."/>
            <person name="Aftuck L."/>
            <person name="Alexander A."/>
            <person name="An P."/>
            <person name="Anderson E."/>
            <person name="Anderson S."/>
            <person name="Arachi H."/>
            <person name="Azer M."/>
            <person name="Bachantsang P."/>
            <person name="Barry A."/>
            <person name="Bayul T."/>
            <person name="Berlin A."/>
            <person name="Bessette D."/>
            <person name="Bloom T."/>
            <person name="Blye J."/>
            <person name="Boguslavskiy L."/>
            <person name="Bonnet C."/>
            <person name="Boukhgalter B."/>
            <person name="Bourzgui I."/>
            <person name="Brown A."/>
            <person name="Cahill P."/>
            <person name="Channer S."/>
            <person name="Cheshatsang Y."/>
            <person name="Chuda L."/>
            <person name="Citroen M."/>
            <person name="Collymore A."/>
            <person name="Cooke P."/>
            <person name="Costello M."/>
            <person name="D'Aco K."/>
            <person name="Daza R."/>
            <person name="De Haan G."/>
            <person name="DeGray S."/>
            <person name="DeMaso C."/>
            <person name="Dhargay N."/>
            <person name="Dooley K."/>
            <person name="Dooley E."/>
            <person name="Doricent M."/>
            <person name="Dorje P."/>
            <person name="Dorjee K."/>
            <person name="Dupes A."/>
            <person name="Elong R."/>
            <person name="Falk J."/>
            <person name="Farina A."/>
            <person name="Faro S."/>
            <person name="Ferguson D."/>
            <person name="Fisher S."/>
            <person name="Foley C.D."/>
            <person name="Franke A."/>
            <person name="Friedrich D."/>
            <person name="Gadbois L."/>
            <person name="Gearin G."/>
            <person name="Gearin C.R."/>
            <person name="Giannoukos G."/>
            <person name="Goode T."/>
            <person name="Graham J."/>
            <person name="Grandbois E."/>
            <person name="Grewal S."/>
            <person name="Gyaltsen K."/>
            <person name="Hafez N."/>
            <person name="Hagos B."/>
            <person name="Hall J."/>
            <person name="Henson C."/>
            <person name="Hollinger A."/>
            <person name="Honan T."/>
            <person name="Huard M.D."/>
            <person name="Hughes L."/>
            <person name="Hurhula B."/>
            <person name="Husby M.E."/>
            <person name="Kamat A."/>
            <person name="Kanga B."/>
            <person name="Kashin S."/>
            <person name="Khazanovich D."/>
            <person name="Kisner P."/>
            <person name="Lance K."/>
            <person name="Lara M."/>
            <person name="Lee W."/>
            <person name="Lennon N."/>
            <person name="Letendre F."/>
            <person name="LeVine R."/>
            <person name="Lipovsky A."/>
            <person name="Liu X."/>
            <person name="Liu J."/>
            <person name="Liu S."/>
            <person name="Lokyitsang T."/>
            <person name="Lokyitsang Y."/>
            <person name="Lubonja R."/>
            <person name="Lui A."/>
            <person name="MacDonald P."/>
            <person name="Magnisalis V."/>
            <person name="Maru K."/>
            <person name="Matthews C."/>
            <person name="McCusker W."/>
            <person name="McDonough S."/>
            <person name="Mehta T."/>
            <person name="Meldrim J."/>
            <person name="Meneus L."/>
            <person name="Mihai O."/>
            <person name="Mihalev A."/>
            <person name="Mihova T."/>
            <person name="Mittelman R."/>
            <person name="Mlenga V."/>
            <person name="Montmayeur A."/>
            <person name="Mulrain L."/>
            <person name="Navidi A."/>
            <person name="Naylor J."/>
            <person name="Negash T."/>
            <person name="Nguyen T."/>
            <person name="Nguyen N."/>
            <person name="Nicol R."/>
            <person name="Norbu C."/>
            <person name="Norbu N."/>
            <person name="Novod N."/>
            <person name="O'Neill B."/>
            <person name="Osman S."/>
            <person name="Markiewicz E."/>
            <person name="Oyono O.L."/>
            <person name="Patti C."/>
            <person name="Phunkhang P."/>
            <person name="Pierre F."/>
            <person name="Priest M."/>
            <person name="Raghuraman S."/>
            <person name="Rege F."/>
            <person name="Reyes R."/>
            <person name="Rise C."/>
            <person name="Rogov P."/>
            <person name="Ross K."/>
            <person name="Ryan E."/>
            <person name="Settipalli S."/>
            <person name="Shea T."/>
            <person name="Sherpa N."/>
            <person name="Shi L."/>
            <person name="Shih D."/>
            <person name="Sparrow T."/>
            <person name="Spaulding J."/>
            <person name="Stalker J."/>
            <person name="Stange-Thomann N."/>
            <person name="Stavropoulos S."/>
            <person name="Stone C."/>
            <person name="Strader C."/>
            <person name="Tesfaye S."/>
            <person name="Thomson T."/>
            <person name="Thoulutsang Y."/>
            <person name="Thoulutsang D."/>
            <person name="Topham K."/>
            <person name="Topping I."/>
            <person name="Tsamla T."/>
            <person name="Vassiliev H."/>
            <person name="Vo A."/>
            <person name="Wangchuk T."/>
            <person name="Wangdi T."/>
            <person name="Weiand M."/>
            <person name="Wilkinson J."/>
            <person name="Wilson A."/>
            <person name="Yadav S."/>
            <person name="Young G."/>
            <person name="Yu Q."/>
            <person name="Zembek L."/>
            <person name="Zhong D."/>
            <person name="Zimmer A."/>
            <person name="Zwirko Z."/>
            <person name="Jaffe D.B."/>
            <person name="Alvarez P."/>
            <person name="Brockman W."/>
            <person name="Butler J."/>
            <person name="Chin C."/>
            <person name="Gnerre S."/>
            <person name="Grabherr M."/>
            <person name="Kleber M."/>
            <person name="Mauceli E."/>
            <person name="MacCallum I."/>
        </authorList>
    </citation>
    <scope>NUCLEOTIDE SEQUENCE [LARGE SCALE GENOMIC DNA]</scope>
    <source>
        <strain evidence="12">Tucson 15081-1352.22</strain>
    </source>
</reference>
<name>B4KVZ7_DROMO</name>
<keyword evidence="3 8" id="KW-0853">WD repeat</keyword>
<feature type="compositionally biased region" description="Acidic residues" evidence="9">
    <location>
        <begin position="1156"/>
        <end position="1181"/>
    </location>
</feature>
<dbReference type="HOGENOM" id="CLU_241081_0_0_1"/>
<dbReference type="SUPFAM" id="SSF160897">
    <property type="entry name" value="Taf5 N-terminal domain-like"/>
    <property type="match status" value="1"/>
</dbReference>
<dbReference type="PROSITE" id="PS50082">
    <property type="entry name" value="WD_REPEATS_2"/>
    <property type="match status" value="5"/>
</dbReference>
<feature type="repeat" description="WD" evidence="8">
    <location>
        <begin position="964"/>
        <end position="998"/>
    </location>
</feature>
<feature type="compositionally biased region" description="Polar residues" evidence="9">
    <location>
        <begin position="33"/>
        <end position="48"/>
    </location>
</feature>
<evidence type="ECO:0000256" key="8">
    <source>
        <dbReference type="PROSITE-ProRule" id="PRU00221"/>
    </source>
</evidence>
<feature type="compositionally biased region" description="Basic and acidic residues" evidence="9">
    <location>
        <begin position="1219"/>
        <end position="1235"/>
    </location>
</feature>
<dbReference type="KEGG" id="dmo:Dmoj_GI13843"/>
<dbReference type="eggNOG" id="KOG0263">
    <property type="taxonomic scope" value="Eukaryota"/>
</dbReference>
<dbReference type="PROSITE" id="PS50294">
    <property type="entry name" value="WD_REPEATS_REGION"/>
    <property type="match status" value="5"/>
</dbReference>
<evidence type="ECO:0000256" key="7">
    <source>
        <dbReference type="ARBA" id="ARBA00023242"/>
    </source>
</evidence>
<feature type="compositionally biased region" description="Polar residues" evidence="9">
    <location>
        <begin position="299"/>
        <end position="362"/>
    </location>
</feature>
<dbReference type="PANTHER" id="PTHR19879:SF1">
    <property type="entry name" value="CANNONBALL-RELATED"/>
    <property type="match status" value="1"/>
</dbReference>
<dbReference type="Pfam" id="PF04494">
    <property type="entry name" value="TFIID_NTD2"/>
    <property type="match status" value="1"/>
</dbReference>
<feature type="compositionally biased region" description="Acidic residues" evidence="9">
    <location>
        <begin position="1711"/>
        <end position="1730"/>
    </location>
</feature>
<feature type="compositionally biased region" description="Acidic residues" evidence="9">
    <location>
        <begin position="1427"/>
        <end position="1448"/>
    </location>
</feature>
<feature type="region of interest" description="Disordered" evidence="9">
    <location>
        <begin position="299"/>
        <end position="401"/>
    </location>
</feature>
<feature type="compositionally biased region" description="Basic and acidic residues" evidence="9">
    <location>
        <begin position="1605"/>
        <end position="1623"/>
    </location>
</feature>
<dbReference type="GO" id="GO:0016251">
    <property type="term" value="F:RNA polymerase II general transcription initiation factor activity"/>
    <property type="evidence" value="ECO:0007669"/>
    <property type="project" value="TreeGrafter"/>
</dbReference>
<feature type="compositionally biased region" description="Acidic residues" evidence="9">
    <location>
        <begin position="1506"/>
        <end position="1515"/>
    </location>
</feature>
<dbReference type="SUPFAM" id="SSF50978">
    <property type="entry name" value="WD40 repeat-like"/>
    <property type="match status" value="1"/>
</dbReference>
<feature type="compositionally biased region" description="Acidic residues" evidence="9">
    <location>
        <begin position="1259"/>
        <end position="1289"/>
    </location>
</feature>
<gene>
    <name evidence="11" type="primary">Dmoj\GI13843</name>
    <name evidence="11" type="ORF">Dmoj_GI13843</name>
</gene>
<dbReference type="InterPro" id="IPR020472">
    <property type="entry name" value="WD40_PAC1"/>
</dbReference>
<feature type="compositionally biased region" description="Acidic residues" evidence="9">
    <location>
        <begin position="1325"/>
        <end position="1360"/>
    </location>
</feature>
<dbReference type="EMBL" id="CH933809">
    <property type="protein sequence ID" value="EDW19548.2"/>
    <property type="molecule type" value="Genomic_DNA"/>
</dbReference>
<feature type="repeat" description="WD" evidence="8">
    <location>
        <begin position="880"/>
        <end position="921"/>
    </location>
</feature>
<dbReference type="CDD" id="cd00200">
    <property type="entry name" value="WD40"/>
    <property type="match status" value="1"/>
</dbReference>
<evidence type="ECO:0000256" key="3">
    <source>
        <dbReference type="ARBA" id="ARBA00022574"/>
    </source>
</evidence>
<organism evidence="11 12">
    <name type="scientific">Drosophila mojavensis</name>
    <name type="common">Fruit fly</name>
    <dbReference type="NCBI Taxonomy" id="7230"/>
    <lineage>
        <taxon>Eukaryota</taxon>
        <taxon>Metazoa</taxon>
        <taxon>Ecdysozoa</taxon>
        <taxon>Arthropoda</taxon>
        <taxon>Hexapoda</taxon>
        <taxon>Insecta</taxon>
        <taxon>Pterygota</taxon>
        <taxon>Neoptera</taxon>
        <taxon>Endopterygota</taxon>
        <taxon>Diptera</taxon>
        <taxon>Brachycera</taxon>
        <taxon>Muscomorpha</taxon>
        <taxon>Ephydroidea</taxon>
        <taxon>Drosophilidae</taxon>
        <taxon>Drosophila</taxon>
    </lineage>
</organism>
<feature type="region of interest" description="Disordered" evidence="9">
    <location>
        <begin position="1108"/>
        <end position="1769"/>
    </location>
</feature>
<feature type="repeat" description="WD" evidence="8">
    <location>
        <begin position="922"/>
        <end position="963"/>
    </location>
</feature>
<protein>
    <recommendedName>
        <fullName evidence="10">TFIID subunit TAF5 NTD2 domain-containing protein</fullName>
    </recommendedName>
</protein>
<evidence type="ECO:0000256" key="6">
    <source>
        <dbReference type="ARBA" id="ARBA00023163"/>
    </source>
</evidence>
<proteinExistence type="inferred from homology"/>
<dbReference type="InterPro" id="IPR037264">
    <property type="entry name" value="TFIID_NTD2_sf"/>
</dbReference>
<comment type="similarity">
    <text evidence="2">Belongs to the WD repeat TAF5 family.</text>
</comment>
<feature type="compositionally biased region" description="Acidic residues" evidence="9">
    <location>
        <begin position="1624"/>
        <end position="1634"/>
    </location>
</feature>
<dbReference type="SMART" id="SM00320">
    <property type="entry name" value="WD40"/>
    <property type="match status" value="6"/>
</dbReference>
<evidence type="ECO:0000313" key="12">
    <source>
        <dbReference type="Proteomes" id="UP000009192"/>
    </source>
</evidence>
<dbReference type="SMR" id="B4KVZ7"/>
<evidence type="ECO:0000256" key="1">
    <source>
        <dbReference type="ARBA" id="ARBA00004123"/>
    </source>
</evidence>